<organism evidence="4 5">
    <name type="scientific">Pyrobaculum islandicum (strain DSM 4184 / JCM 9189 / GEO3)</name>
    <dbReference type="NCBI Taxonomy" id="384616"/>
    <lineage>
        <taxon>Archaea</taxon>
        <taxon>Thermoproteota</taxon>
        <taxon>Thermoprotei</taxon>
        <taxon>Thermoproteales</taxon>
        <taxon>Thermoproteaceae</taxon>
        <taxon>Pyrobaculum</taxon>
    </lineage>
</organism>
<dbReference type="OrthoDB" id="5976at2157"/>
<keyword evidence="4" id="KW-0328">Glycosyltransferase</keyword>
<keyword evidence="1 4" id="KW-0808">Transferase</keyword>
<dbReference type="InterPro" id="IPR000836">
    <property type="entry name" value="PRTase_dom"/>
</dbReference>
<keyword evidence="5" id="KW-1185">Reference proteome</keyword>
<dbReference type="Gene3D" id="3.40.50.2020">
    <property type="match status" value="1"/>
</dbReference>
<dbReference type="STRING" id="384616.Pisl_0109"/>
<evidence type="ECO:0000313" key="4">
    <source>
        <dbReference type="EMBL" id="ABL87292.1"/>
    </source>
</evidence>
<dbReference type="RefSeq" id="WP_011761869.1">
    <property type="nucleotide sequence ID" value="NC_008701.1"/>
</dbReference>
<evidence type="ECO:0000256" key="2">
    <source>
        <dbReference type="ARBA" id="ARBA00022962"/>
    </source>
</evidence>
<dbReference type="InterPro" id="IPR029057">
    <property type="entry name" value="PRTase-like"/>
</dbReference>
<gene>
    <name evidence="4" type="ordered locus">Pisl_0109</name>
</gene>
<dbReference type="SUPFAM" id="SSF53271">
    <property type="entry name" value="PRTase-like"/>
    <property type="match status" value="1"/>
</dbReference>
<dbReference type="GeneID" id="4617472"/>
<dbReference type="GO" id="GO:0004044">
    <property type="term" value="F:amidophosphoribosyltransferase activity"/>
    <property type="evidence" value="ECO:0007669"/>
    <property type="project" value="UniProtKB-EC"/>
</dbReference>
<proteinExistence type="predicted"/>
<dbReference type="HOGENOM" id="CLU_022389_3_0_2"/>
<dbReference type="eggNOG" id="arCOG00094">
    <property type="taxonomic scope" value="Archaea"/>
</dbReference>
<dbReference type="Pfam" id="PF00156">
    <property type="entry name" value="Pribosyltran"/>
    <property type="match status" value="1"/>
</dbReference>
<dbReference type="EC" id="2.4.2.14" evidence="4"/>
<dbReference type="CDD" id="cd06223">
    <property type="entry name" value="PRTases_typeI"/>
    <property type="match status" value="1"/>
</dbReference>
<reference evidence="4" key="1">
    <citation type="submission" date="2006-12" db="EMBL/GenBank/DDBJ databases">
        <title>Complete sequence of Pyrobaculum islandicum DSM 4184.</title>
        <authorList>
            <person name="Copeland A."/>
            <person name="Lucas S."/>
            <person name="Lapidus A."/>
            <person name="Barry K."/>
            <person name="Detter J.C."/>
            <person name="Glavina del Rio T."/>
            <person name="Dalin E."/>
            <person name="Tice H."/>
            <person name="Pitluck S."/>
            <person name="Meincke L."/>
            <person name="Brettin T."/>
            <person name="Bruce D."/>
            <person name="Han C."/>
            <person name="Tapia R."/>
            <person name="Gilna P."/>
            <person name="Schmutz J."/>
            <person name="Larimer F."/>
            <person name="Land M."/>
            <person name="Hauser L."/>
            <person name="Kyrpides N."/>
            <person name="Mikhailova N."/>
            <person name="Cozen A.E."/>
            <person name="Fitz-Gibbon S.T."/>
            <person name="House C.H."/>
            <person name="Saltikov C."/>
            <person name="Lowe T."/>
            <person name="Richardson P."/>
        </authorList>
    </citation>
    <scope>NUCLEOTIDE SEQUENCE [LARGE SCALE GENOMIC DNA]</scope>
    <source>
        <strain evidence="4">DSM 4184</strain>
    </source>
</reference>
<accession>A1RQR0</accession>
<dbReference type="EMBL" id="CP000504">
    <property type="protein sequence ID" value="ABL87292.1"/>
    <property type="molecule type" value="Genomic_DNA"/>
</dbReference>
<feature type="domain" description="Phosphoribosyltransferase" evidence="3">
    <location>
        <begin position="191"/>
        <end position="306"/>
    </location>
</feature>
<dbReference type="Proteomes" id="UP000002595">
    <property type="component" value="Chromosome"/>
</dbReference>
<evidence type="ECO:0000256" key="1">
    <source>
        <dbReference type="ARBA" id="ARBA00022679"/>
    </source>
</evidence>
<evidence type="ECO:0000313" key="5">
    <source>
        <dbReference type="Proteomes" id="UP000002595"/>
    </source>
</evidence>
<protein>
    <submittedName>
        <fullName evidence="4">Amidophosphoribosyltransferase</fullName>
        <ecNumber evidence="4">2.4.2.14</ecNumber>
    </submittedName>
</protein>
<dbReference type="PANTHER" id="PTHR11907">
    <property type="entry name" value="AMIDOPHOSPHORIBOSYLTRANSFERASE"/>
    <property type="match status" value="1"/>
</dbReference>
<dbReference type="AlphaFoldDB" id="A1RQR0"/>
<dbReference type="KEGG" id="pis:Pisl_0109"/>
<keyword evidence="2" id="KW-0315">Glutamine amidotransferase</keyword>
<evidence type="ECO:0000259" key="3">
    <source>
        <dbReference type="Pfam" id="PF00156"/>
    </source>
</evidence>
<sequence length="372" mass="40378">MSVGLFAIYSFGGPVELWSMVYYGLKALTNRGDFAEAYVYNGGVERVEVDLSREVERSLRGSAAVGCVSPNGGCCREVEGGVRCSTNDGGTYVELRRDGVVAARRGESLWHLTLGAHGFDYAIISTESAAIEILGGEIRRSLRPGEIIEVSELYLRSRGGGASGPLCALEFIYMARPDSRIDGVEVASVREKIAKKLVEKISYTPDVVVGIPETGSYYAAHIAAALGRPYLPAFVATARGRSALLDEVRDRMAVIQLKANVIESAVRGKRVLLVDDSMISGITIRLVAQMLRQKAGALEIYVAVVAPPLRRTCPHGVKMPPESHMIYNAVPPDEVKYALEVDGIFYLSADELEETLKEAGVSVCTLCMRPRR</sequence>
<name>A1RQR0_PYRIL</name>